<feature type="region of interest" description="Disordered" evidence="1">
    <location>
        <begin position="1"/>
        <end position="61"/>
    </location>
</feature>
<reference evidence="2 3" key="1">
    <citation type="journal article" date="2016" name="J. Gen. Virol.">
        <title>Comprehensive annotation of Glossina pallidipes salivary gland hypertrophy virus from Ethiopian tsetse flies: a proteogenomics approach.</title>
        <authorList>
            <person name="Abd-Alla A.M."/>
            <person name="Kariithi H.M."/>
            <person name="Cousserans F."/>
            <person name="Parker N.J."/>
            <person name="Ince I.A."/>
            <person name="Scully E.D."/>
            <person name="Boeren S."/>
            <person name="Geib S.M."/>
            <person name="Mekonnen S."/>
            <person name="Vlak J.M."/>
            <person name="Parker A.G."/>
            <person name="Vreysen M.J."/>
            <person name="Bergoin M."/>
        </authorList>
    </citation>
    <scope>NUCLEOTIDE SEQUENCE [LARGE SCALE GENOMIC DNA]</scope>
    <source>
        <strain evidence="2 3">Ethiopian</strain>
    </source>
</reference>
<dbReference type="EMBL" id="KU050077">
    <property type="protein sequence ID" value="AMB48632.1"/>
    <property type="molecule type" value="Genomic_DNA"/>
</dbReference>
<feature type="compositionally biased region" description="Low complexity" evidence="1">
    <location>
        <begin position="27"/>
        <end position="51"/>
    </location>
</feature>
<name>A0A0Y0JDV0_GHVS</name>
<sequence length="96" mass="11538">MEQNNRYPWHKPQGSPHNWSHSKPANTTTTSSHPSFSSQSSSSYTSSYTTTNRPEIKPTYKTFEERFKEYKTITDARRQQWNERREEYDRNCSRKK</sequence>
<organismHost>
    <name type="scientific">Glossina</name>
    <name type="common">tsetse flies</name>
    <dbReference type="NCBI Taxonomy" id="7393"/>
</organismHost>
<dbReference type="Proteomes" id="UP000282469">
    <property type="component" value="Segment"/>
</dbReference>
<evidence type="ECO:0000313" key="2">
    <source>
        <dbReference type="EMBL" id="AMB48632.1"/>
    </source>
</evidence>
<evidence type="ECO:0000313" key="3">
    <source>
        <dbReference type="Proteomes" id="UP000282469"/>
    </source>
</evidence>
<protein>
    <submittedName>
        <fullName evidence="2">GIY-YIG nuclease-like protein</fullName>
    </submittedName>
</protein>
<accession>A0A0Y0JDV0</accession>
<organism evidence="2 3">
    <name type="scientific">Glossina hytrovirus (isolate Glossina pallidipes/Ethiopia/Seibersdorf/-)</name>
    <name type="common">GHV</name>
    <dbReference type="NCBI Taxonomy" id="379529"/>
    <lineage>
        <taxon>Viruses</taxon>
        <taxon>Viruses incertae sedis</taxon>
        <taxon>Naldaviricetes</taxon>
        <taxon>Lefavirales</taxon>
        <taxon>Hytrosaviridae</taxon>
        <taxon>Glossinavirus</taxon>
        <taxon>Glossinavirus glopallidipedis</taxon>
    </lineage>
</organism>
<feature type="compositionally biased region" description="Polar residues" evidence="1">
    <location>
        <begin position="15"/>
        <end position="26"/>
    </location>
</feature>
<gene>
    <name evidence="2" type="ORF">GpSGHVEth028</name>
</gene>
<evidence type="ECO:0000256" key="1">
    <source>
        <dbReference type="SAM" id="MobiDB-lite"/>
    </source>
</evidence>
<feature type="region of interest" description="Disordered" evidence="1">
    <location>
        <begin position="75"/>
        <end position="96"/>
    </location>
</feature>
<proteinExistence type="predicted"/>